<dbReference type="AlphaFoldDB" id="A0A2H3DGA7"/>
<dbReference type="OrthoDB" id="2917041at2759"/>
<protein>
    <submittedName>
        <fullName evidence="1">Uncharacterized protein</fullName>
    </submittedName>
</protein>
<reference evidence="2" key="1">
    <citation type="journal article" date="2017" name="Nat. Ecol. Evol.">
        <title>Genome expansion and lineage-specific genetic innovations in the forest pathogenic fungi Armillaria.</title>
        <authorList>
            <person name="Sipos G."/>
            <person name="Prasanna A.N."/>
            <person name="Walter M.C."/>
            <person name="O'Connor E."/>
            <person name="Balint B."/>
            <person name="Krizsan K."/>
            <person name="Kiss B."/>
            <person name="Hess J."/>
            <person name="Varga T."/>
            <person name="Slot J."/>
            <person name="Riley R."/>
            <person name="Boka B."/>
            <person name="Rigling D."/>
            <person name="Barry K."/>
            <person name="Lee J."/>
            <person name="Mihaltcheva S."/>
            <person name="LaButti K."/>
            <person name="Lipzen A."/>
            <person name="Waldron R."/>
            <person name="Moloney N.M."/>
            <person name="Sperisen C."/>
            <person name="Kredics L."/>
            <person name="Vagvoelgyi C."/>
            <person name="Patrignani A."/>
            <person name="Fitzpatrick D."/>
            <person name="Nagy I."/>
            <person name="Doyle S."/>
            <person name="Anderson J.B."/>
            <person name="Grigoriev I.V."/>
            <person name="Gueldener U."/>
            <person name="Muensterkoetter M."/>
            <person name="Nagy L.G."/>
        </authorList>
    </citation>
    <scope>NUCLEOTIDE SEQUENCE [LARGE SCALE GENOMIC DNA]</scope>
    <source>
        <strain evidence="2">Ar21-2</strain>
    </source>
</reference>
<evidence type="ECO:0000313" key="2">
    <source>
        <dbReference type="Proteomes" id="UP000217790"/>
    </source>
</evidence>
<dbReference type="EMBL" id="KZ293667">
    <property type="protein sequence ID" value="PBK89888.1"/>
    <property type="molecule type" value="Genomic_DNA"/>
</dbReference>
<sequence length="173" mass="20243">MGRRALSITKKQQNFNETQDKWMDRVVHMYHEEQEKGAGEKKKGLHGVCLEMEELCWKEDRIRIHLDKQTLSKRIKRVKSQARSNAEQSKLTTEEEEALIDYALKIARRDQALRYNYFHLAAPPVALSYCSKMEFLRNPPGEPPICFVSPKQCIVCLAICYPPRNCPISWEFD</sequence>
<evidence type="ECO:0000313" key="1">
    <source>
        <dbReference type="EMBL" id="PBK89888.1"/>
    </source>
</evidence>
<dbReference type="Proteomes" id="UP000217790">
    <property type="component" value="Unassembled WGS sequence"/>
</dbReference>
<organism evidence="1 2">
    <name type="scientific">Armillaria gallica</name>
    <name type="common">Bulbous honey fungus</name>
    <name type="synonym">Armillaria bulbosa</name>
    <dbReference type="NCBI Taxonomy" id="47427"/>
    <lineage>
        <taxon>Eukaryota</taxon>
        <taxon>Fungi</taxon>
        <taxon>Dikarya</taxon>
        <taxon>Basidiomycota</taxon>
        <taxon>Agaricomycotina</taxon>
        <taxon>Agaricomycetes</taxon>
        <taxon>Agaricomycetidae</taxon>
        <taxon>Agaricales</taxon>
        <taxon>Marasmiineae</taxon>
        <taxon>Physalacriaceae</taxon>
        <taxon>Armillaria</taxon>
    </lineage>
</organism>
<accession>A0A2H3DGA7</accession>
<dbReference type="STRING" id="47427.A0A2H3DGA7"/>
<gene>
    <name evidence="1" type="ORF">ARMGADRAFT_1032963</name>
</gene>
<proteinExistence type="predicted"/>
<name>A0A2H3DGA7_ARMGA</name>
<keyword evidence="2" id="KW-1185">Reference proteome</keyword>
<dbReference type="InParanoid" id="A0A2H3DGA7"/>